<feature type="region of interest" description="Disordered" evidence="5">
    <location>
        <begin position="455"/>
        <end position="491"/>
    </location>
</feature>
<evidence type="ECO:0000259" key="6">
    <source>
        <dbReference type="PROSITE" id="PS50888"/>
    </source>
</evidence>
<dbReference type="GO" id="GO:0046983">
    <property type="term" value="F:protein dimerization activity"/>
    <property type="evidence" value="ECO:0007669"/>
    <property type="project" value="InterPro"/>
</dbReference>
<keyword evidence="2" id="KW-0805">Transcription regulation</keyword>
<dbReference type="InterPro" id="IPR045239">
    <property type="entry name" value="bHLH95_bHLH"/>
</dbReference>
<dbReference type="GO" id="GO:0005634">
    <property type="term" value="C:nucleus"/>
    <property type="evidence" value="ECO:0007669"/>
    <property type="project" value="UniProtKB-SubCell"/>
</dbReference>
<dbReference type="GO" id="GO:0006812">
    <property type="term" value="P:monoatomic cation transport"/>
    <property type="evidence" value="ECO:0007669"/>
    <property type="project" value="InterPro"/>
</dbReference>
<evidence type="ECO:0000256" key="2">
    <source>
        <dbReference type="ARBA" id="ARBA00023015"/>
    </source>
</evidence>
<dbReference type="InterPro" id="IPR011598">
    <property type="entry name" value="bHLH_dom"/>
</dbReference>
<evidence type="ECO:0000256" key="4">
    <source>
        <dbReference type="ARBA" id="ARBA00023242"/>
    </source>
</evidence>
<organism evidence="7 8">
    <name type="scientific">Cuscuta campestris</name>
    <dbReference type="NCBI Taxonomy" id="132261"/>
    <lineage>
        <taxon>Eukaryota</taxon>
        <taxon>Viridiplantae</taxon>
        <taxon>Streptophyta</taxon>
        <taxon>Embryophyta</taxon>
        <taxon>Tracheophyta</taxon>
        <taxon>Spermatophyta</taxon>
        <taxon>Magnoliopsida</taxon>
        <taxon>eudicotyledons</taxon>
        <taxon>Gunneridae</taxon>
        <taxon>Pentapetalae</taxon>
        <taxon>asterids</taxon>
        <taxon>lamiids</taxon>
        <taxon>Solanales</taxon>
        <taxon>Convolvulaceae</taxon>
        <taxon>Cuscuteae</taxon>
        <taxon>Cuscuta</taxon>
        <taxon>Cuscuta subgen. Grammica</taxon>
        <taxon>Cuscuta sect. Cleistogrammica</taxon>
    </lineage>
</organism>
<dbReference type="PANTHER" id="PTHR35484:SF2">
    <property type="entry name" value="OUTER ENVELOPE PORE PROTEIN 37, CHLOROPLASTIC"/>
    <property type="match status" value="1"/>
</dbReference>
<reference evidence="7 8" key="1">
    <citation type="submission" date="2018-04" db="EMBL/GenBank/DDBJ databases">
        <authorList>
            <person name="Vogel A."/>
        </authorList>
    </citation>
    <scope>NUCLEOTIDE SEQUENCE [LARGE SCALE GENOMIC DNA]</scope>
</reference>
<feature type="domain" description="BHLH" evidence="6">
    <location>
        <begin position="323"/>
        <end position="372"/>
    </location>
</feature>
<evidence type="ECO:0000313" key="7">
    <source>
        <dbReference type="EMBL" id="VFQ87540.1"/>
    </source>
</evidence>
<dbReference type="GO" id="GO:0005216">
    <property type="term" value="F:monoatomic ion channel activity"/>
    <property type="evidence" value="ECO:0007669"/>
    <property type="project" value="InterPro"/>
</dbReference>
<evidence type="ECO:0000256" key="5">
    <source>
        <dbReference type="SAM" id="MobiDB-lite"/>
    </source>
</evidence>
<evidence type="ECO:0000256" key="3">
    <source>
        <dbReference type="ARBA" id="ARBA00023163"/>
    </source>
</evidence>
<evidence type="ECO:0000313" key="8">
    <source>
        <dbReference type="Proteomes" id="UP000595140"/>
    </source>
</evidence>
<proteinExistence type="predicted"/>
<dbReference type="SUPFAM" id="SSF47459">
    <property type="entry name" value="HLH, helix-loop-helix DNA-binding domain"/>
    <property type="match status" value="1"/>
</dbReference>
<keyword evidence="3" id="KW-0804">Transcription</keyword>
<dbReference type="AlphaFoldDB" id="A0A484MFG4"/>
<dbReference type="InterPro" id="IPR038951">
    <property type="entry name" value="OEP37-like"/>
</dbReference>
<dbReference type="EMBL" id="OOIL02003369">
    <property type="protein sequence ID" value="VFQ87540.1"/>
    <property type="molecule type" value="Genomic_DNA"/>
</dbReference>
<feature type="compositionally biased region" description="Polar residues" evidence="5">
    <location>
        <begin position="270"/>
        <end position="290"/>
    </location>
</feature>
<gene>
    <name evidence="7" type="ORF">CCAM_LOCUS29316</name>
</gene>
<dbReference type="OrthoDB" id="2011802at2759"/>
<name>A0A484MFG4_9ASTE</name>
<feature type="region of interest" description="Disordered" evidence="5">
    <location>
        <begin position="264"/>
        <end position="302"/>
    </location>
</feature>
<dbReference type="Proteomes" id="UP000595140">
    <property type="component" value="Unassembled WGS sequence"/>
</dbReference>
<protein>
    <recommendedName>
        <fullName evidence="6">BHLH domain-containing protein</fullName>
    </recommendedName>
</protein>
<dbReference type="CDD" id="cd11393">
    <property type="entry name" value="bHLH_AtbHLH_like"/>
    <property type="match status" value="1"/>
</dbReference>
<dbReference type="InterPro" id="IPR036638">
    <property type="entry name" value="HLH_DNA-bd_sf"/>
</dbReference>
<comment type="subcellular location">
    <subcellularLocation>
        <location evidence="1">Nucleus</location>
    </subcellularLocation>
</comment>
<accession>A0A484MFG4</accession>
<dbReference type="PROSITE" id="PS50888">
    <property type="entry name" value="BHLH"/>
    <property type="match status" value="1"/>
</dbReference>
<keyword evidence="4" id="KW-0539">Nucleus</keyword>
<dbReference type="GO" id="GO:0009707">
    <property type="term" value="C:chloroplast outer membrane"/>
    <property type="evidence" value="ECO:0007669"/>
    <property type="project" value="TreeGrafter"/>
</dbReference>
<dbReference type="PANTHER" id="PTHR35484">
    <property type="entry name" value="OUTER ENVELOPE PORE PROTEIN 37, CHLOROPLASTIC"/>
    <property type="match status" value="1"/>
</dbReference>
<sequence>MMHANSLPCSNFPWQHYSRKFNLSSETSASEDDVSVSNRSVLAAIESSRLRLANEAAGGALPVEFIGENSSDHQSHLWGHLLLSGGSTSGGLDYKSQPQEIGESSMLINLSSSPSSNTTTAAATTTTATTATTNFMFDIMSSSDEDYLNRMGTTTTLDHHHHHQDYYNAFINKDNDNLHQYGGGGDGQTEMFDHHRLPPLSFTDEHLLQGVSYNHNGIMGSACFPGGNGLNEYNCSGAPDLIKAIPPDFPAGCFGNGSSKKRGAAVGLHTSPSRAPSTCSTISRSNSGRCQGSLATTKDAKKKKLEEHVEKMILKRPKDEKSSSKEEKMIQQQVPKVKLADKITALQQIVSPFGKTDTASVLWEALGHIRFLQEQIQLLTNAHAKSNAIRKDVPWGGFIVAGGRKDAGGGGGEDDDVDLRSRGLCLTKIAFLAISIHFQTPLTLAMAEAELHLHAPPPPNPTSASLALNPPPLAQFKSESLPPPSPPSDGGFGPLLWLQNRRPRVRVTSEYDSDSSVFLHKISCKLLDSLAKVKLSFQNDGKGEISEPQLDLTSKYLSLHYDVEDQNAIVKANFDLTPSLQLKAIHDVKSKQGEVAMVADLSGPAYKLELSSSVPALGTAPKVTFKFPHGEVSLQDKEVEEEEAKKAFSINGILKGHILNGVCTAQYKDELLDLGYLYKDEQMTLNPQISLPSNAVSFAFKRRFGPSDKLSYWYNFDTNYWSTVYKHTVSKDYKLKAGYDSEVRLGWASLWVGDESGKAKSAPMKMKVQFMLQVPQDDIKASALMFRLKKRWDI</sequence>
<evidence type="ECO:0000256" key="1">
    <source>
        <dbReference type="ARBA" id="ARBA00004123"/>
    </source>
</evidence>
<keyword evidence="8" id="KW-1185">Reference proteome</keyword>